<protein>
    <recommendedName>
        <fullName evidence="4">Calcium-binding protein</fullName>
    </recommendedName>
</protein>
<accession>A0A1B2EFE3</accession>
<evidence type="ECO:0008006" key="4">
    <source>
        <dbReference type="Google" id="ProtNLM"/>
    </source>
</evidence>
<dbReference type="OrthoDB" id="8019836at2"/>
<evidence type="ECO:0000256" key="1">
    <source>
        <dbReference type="ARBA" id="ARBA00004613"/>
    </source>
</evidence>
<keyword evidence="2" id="KW-0964">Secreted</keyword>
<dbReference type="Pfam" id="PF00353">
    <property type="entry name" value="HemolysinCabind"/>
    <property type="match status" value="11"/>
</dbReference>
<gene>
    <name evidence="3" type="ORF">BB934_11100</name>
</gene>
<organism evidence="3">
    <name type="scientific">Microvirga ossetica</name>
    <dbReference type="NCBI Taxonomy" id="1882682"/>
    <lineage>
        <taxon>Bacteria</taxon>
        <taxon>Pseudomonadati</taxon>
        <taxon>Pseudomonadota</taxon>
        <taxon>Alphaproteobacteria</taxon>
        <taxon>Hyphomicrobiales</taxon>
        <taxon>Methylobacteriaceae</taxon>
        <taxon>Microvirga</taxon>
    </lineage>
</organism>
<dbReference type="InterPro" id="IPR011049">
    <property type="entry name" value="Serralysin-like_metalloprot_C"/>
</dbReference>
<reference evidence="3" key="1">
    <citation type="submission" date="2016-07" db="EMBL/GenBank/DDBJ databases">
        <title>Microvirga ossetica sp. nov. a new species of rhizobia isolated from root nodules of the legume species Vicia alpestris Steven originated from North Ossetia region in the Caucasus.</title>
        <authorList>
            <person name="Safronova V.I."/>
            <person name="Kuznetsova I.G."/>
            <person name="Sazanova A.L."/>
            <person name="Belimov A."/>
            <person name="Andronov E."/>
            <person name="Osledkin Y.S."/>
            <person name="Onishchuk O.P."/>
            <person name="Kurchak O.N."/>
            <person name="Shaposhnikov A.I."/>
            <person name="Willems A."/>
            <person name="Tikhonovich I.A."/>
        </authorList>
    </citation>
    <scope>NUCLEOTIDE SEQUENCE [LARGE SCALE GENOMIC DNA]</scope>
    <source>
        <strain evidence="3">V5/3M</strain>
    </source>
</reference>
<sequence length="1146" mass="118388">MTLKFWNTESNLATGSGVDREIVASLPNGGYVVVWRDTKKIYFQRYDGLGTKVGGPTIVAEDARDHNIADIAVDPVSGEFAISWNSSQGDAPGSFAITTRFFDLNGNALATDNLASELSIDNADAPAMARNGNNSYVTVFDRGSAISLFVHNRDGVQRAFSVVPNEVGVGNVDVTELGGGKFLVSYAIGGGTNSVRAKLIDLNATNPVPTANKLIITGSDADVIALKDANGQLTGSYAVTVQNAESIRTYIYHANGTLDKSFTVSNEGMKEGDYVHAVALTGGRIAVIYSATVQTPADNGDIFLKIIDPSLPESDPASIVTFPTRINRGSTGQGQQYTPTITEMKDGRVSLSWYDPSKNSIAHTIVDPRIVKVTVDGSAFDDIYVGTEYDGDELRGNGGDDKLYGGDGDDNLIGGADDDLLVGGAGNDFFEGGMGADRFFGGADPADAGTKDKVTYYRSTAGVQVYLHNGKASTGGEAEGDSFSGIEAVDGSEHADLIEGNGAANTLWGNHGDDLLKGFDGDDTLNGGNGSDTLYGGLGSDVFEGGNDTGWDTVTYEFTNAGVVIDLTNTDNNQGEARGDSYSGIEAFIGSQGHDTIRGYADEVNSFLGKAGNDSLVGGNLADALSGDAGNDILQGGLGADNLVGGEGADFASYADATGPVRADLHDAASNTGAYAQGDTYFSDDPALIIEGLIGSNFDDTLVGSEFDTTLIGGAGNDQLRAFDGNNILQGGLGEDQLVGGLAFDFASYASATAGVTVNLGLAVQPAGTGEAAGDSFTSIEGLIGSAFGDSLTGNGVANHLKGEGGNDGLNGGAGADRLEGGIGSDTYYVTAGDRIVEHAGQGTDTVVITSDFVVTGNDFANIENIILDVSTLNNTLTGSETDNVLNGNDTGNRLEGLGGNDTLYGLGGNDGLFGGAGDDALFGGAGIDALFGDAGNDILDGGTGIDAMNGGVGNDVYYVNDAGDSVVEAAGGGIDTVYASVNFNMGAGTEVEYLYATGAAGLILTGSNFANTIIGNAGANKIYGGLGNDFLTGGAGKDIFVFDTKPNKSTNVDRIMDFNVRDDSFHLDNKYFTKLGSGTASKPKKFNSDMFVINNKAKDREDRVVYDKKTGALYYDQDGTGSKAQIKIATLNKNLKLTYSDFFVI</sequence>
<dbReference type="InterPro" id="IPR001343">
    <property type="entry name" value="Hemolysn_Ca-bd"/>
</dbReference>
<comment type="subcellular location">
    <subcellularLocation>
        <location evidence="1">Secreted</location>
    </subcellularLocation>
</comment>
<dbReference type="AlphaFoldDB" id="A0A1B2EFE3"/>
<dbReference type="PANTHER" id="PTHR38340">
    <property type="entry name" value="S-LAYER PROTEIN"/>
    <property type="match status" value="1"/>
</dbReference>
<dbReference type="SUPFAM" id="SSF51120">
    <property type="entry name" value="beta-Roll"/>
    <property type="match status" value="7"/>
</dbReference>
<dbReference type="EMBL" id="CP016616">
    <property type="protein sequence ID" value="ANY78706.1"/>
    <property type="molecule type" value="Genomic_DNA"/>
</dbReference>
<dbReference type="InterPro" id="IPR050557">
    <property type="entry name" value="RTX_toxin/Mannuronan_C5-epim"/>
</dbReference>
<dbReference type="GO" id="GO:0005576">
    <property type="term" value="C:extracellular region"/>
    <property type="evidence" value="ECO:0007669"/>
    <property type="project" value="UniProtKB-SubCell"/>
</dbReference>
<dbReference type="KEGG" id="moc:BB934_11100"/>
<evidence type="ECO:0000313" key="3">
    <source>
        <dbReference type="EMBL" id="ANY78706.1"/>
    </source>
</evidence>
<dbReference type="RefSeq" id="WP_099509706.1">
    <property type="nucleotide sequence ID" value="NZ_CP016616.1"/>
</dbReference>
<evidence type="ECO:0000256" key="2">
    <source>
        <dbReference type="ARBA" id="ARBA00022525"/>
    </source>
</evidence>
<dbReference type="PRINTS" id="PR00313">
    <property type="entry name" value="CABNDNGRPT"/>
</dbReference>
<dbReference type="Gene3D" id="2.150.10.10">
    <property type="entry name" value="Serralysin-like metalloprotease, C-terminal"/>
    <property type="match status" value="6"/>
</dbReference>
<name>A0A1B2EFE3_9HYPH</name>
<dbReference type="PANTHER" id="PTHR38340:SF1">
    <property type="entry name" value="S-LAYER PROTEIN"/>
    <property type="match status" value="1"/>
</dbReference>
<dbReference type="InterPro" id="IPR018511">
    <property type="entry name" value="Hemolysin-typ_Ca-bd_CS"/>
</dbReference>
<proteinExistence type="predicted"/>
<dbReference type="GO" id="GO:0005509">
    <property type="term" value="F:calcium ion binding"/>
    <property type="evidence" value="ECO:0007669"/>
    <property type="project" value="InterPro"/>
</dbReference>
<dbReference type="PROSITE" id="PS00330">
    <property type="entry name" value="HEMOLYSIN_CALCIUM"/>
    <property type="match status" value="9"/>
</dbReference>